<dbReference type="PANTHER" id="PTHR45641:SF19">
    <property type="entry name" value="NEPHROCYSTIN-3"/>
    <property type="match status" value="1"/>
</dbReference>
<evidence type="ECO:0000259" key="4">
    <source>
        <dbReference type="Pfam" id="PF12770"/>
    </source>
</evidence>
<dbReference type="RefSeq" id="WP_346751381.1">
    <property type="nucleotide sequence ID" value="NZ_JAUJEA010000002.1"/>
</dbReference>
<name>A0ABT8KKV9_9BACT</name>
<evidence type="ECO:0000256" key="2">
    <source>
        <dbReference type="ARBA" id="ARBA00022803"/>
    </source>
</evidence>
<dbReference type="InterPro" id="IPR024983">
    <property type="entry name" value="CHAT_dom"/>
</dbReference>
<dbReference type="InterPro" id="IPR019734">
    <property type="entry name" value="TPR_rpt"/>
</dbReference>
<dbReference type="PROSITE" id="PS50005">
    <property type="entry name" value="TPR"/>
    <property type="match status" value="2"/>
</dbReference>
<dbReference type="SMART" id="SM00028">
    <property type="entry name" value="TPR"/>
    <property type="match status" value="8"/>
</dbReference>
<feature type="repeat" description="TPR" evidence="3">
    <location>
        <begin position="152"/>
        <end position="185"/>
    </location>
</feature>
<evidence type="ECO:0000313" key="6">
    <source>
        <dbReference type="Proteomes" id="UP001172082"/>
    </source>
</evidence>
<dbReference type="Pfam" id="PF13374">
    <property type="entry name" value="TPR_10"/>
    <property type="match status" value="1"/>
</dbReference>
<feature type="repeat" description="TPR" evidence="3">
    <location>
        <begin position="278"/>
        <end position="311"/>
    </location>
</feature>
<dbReference type="Gene3D" id="1.25.40.10">
    <property type="entry name" value="Tetratricopeptide repeat domain"/>
    <property type="match status" value="2"/>
</dbReference>
<comment type="caution">
    <text evidence="5">The sequence shown here is derived from an EMBL/GenBank/DDBJ whole genome shotgun (WGS) entry which is preliminary data.</text>
</comment>
<dbReference type="PANTHER" id="PTHR45641">
    <property type="entry name" value="TETRATRICOPEPTIDE REPEAT PROTEIN (AFU_ORTHOLOGUE AFUA_6G03870)"/>
    <property type="match status" value="1"/>
</dbReference>
<protein>
    <submittedName>
        <fullName evidence="5">CHAT domain-containing protein</fullName>
    </submittedName>
</protein>
<evidence type="ECO:0000256" key="1">
    <source>
        <dbReference type="ARBA" id="ARBA00022737"/>
    </source>
</evidence>
<feature type="domain" description="CHAT" evidence="4">
    <location>
        <begin position="613"/>
        <end position="932"/>
    </location>
</feature>
<dbReference type="InterPro" id="IPR011990">
    <property type="entry name" value="TPR-like_helical_dom_sf"/>
</dbReference>
<evidence type="ECO:0000313" key="5">
    <source>
        <dbReference type="EMBL" id="MDN5201355.1"/>
    </source>
</evidence>
<reference evidence="5" key="1">
    <citation type="submission" date="2023-06" db="EMBL/GenBank/DDBJ databases">
        <title>Genomic of Parafulvivirga corallium.</title>
        <authorList>
            <person name="Wang G."/>
        </authorList>
    </citation>
    <scope>NUCLEOTIDE SEQUENCE</scope>
    <source>
        <strain evidence="5">BMA10</strain>
    </source>
</reference>
<proteinExistence type="predicted"/>
<dbReference type="SUPFAM" id="SSF48452">
    <property type="entry name" value="TPR-like"/>
    <property type="match status" value="2"/>
</dbReference>
<evidence type="ECO:0000256" key="3">
    <source>
        <dbReference type="PROSITE-ProRule" id="PRU00339"/>
    </source>
</evidence>
<keyword evidence="1" id="KW-0677">Repeat</keyword>
<accession>A0ABT8KKV9</accession>
<dbReference type="EMBL" id="JAUJEA010000002">
    <property type="protein sequence ID" value="MDN5201355.1"/>
    <property type="molecule type" value="Genomic_DNA"/>
</dbReference>
<organism evidence="5 6">
    <name type="scientific">Splendidivirga corallicola</name>
    <dbReference type="NCBI Taxonomy" id="3051826"/>
    <lineage>
        <taxon>Bacteria</taxon>
        <taxon>Pseudomonadati</taxon>
        <taxon>Bacteroidota</taxon>
        <taxon>Cytophagia</taxon>
        <taxon>Cytophagales</taxon>
        <taxon>Splendidivirgaceae</taxon>
        <taxon>Splendidivirga</taxon>
    </lineage>
</organism>
<keyword evidence="6" id="KW-1185">Reference proteome</keyword>
<dbReference type="Pfam" id="PF13424">
    <property type="entry name" value="TPR_12"/>
    <property type="match status" value="2"/>
</dbReference>
<gene>
    <name evidence="5" type="ORF">QQ008_08280</name>
</gene>
<keyword evidence="2 3" id="KW-0802">TPR repeat</keyword>
<sequence>MKRKCILLALLFILIFQNSLLSQDWKTLYDSSDVYWYRGQYLTSIYWLEKALPIAQNTFRKDKKDSTYLVTLYDLGLCYKYAGDFPKSEAYFKKVIQTVKRDLGGNNKDYALFLNGLADVYALQTKYYDAEQTRFQAINFEKRRDSTSLNYSVALRGLAKLYTNLGAYRKAEKYFFKSLEVLNKSNELNDLDLGSCLANIAKFYDDIGLFEKGIDYGIKAKDIFEALDPPSYSDYATVLNNLAAAYSHIKDNEKAEELNIKATNLRRKYLGENHILYGLSLHNLGSLYMSMGSYVNAEKKLLEALKIEKHSVGDRHIYYGRSLMKLAHLYKILGETKKANTLNRQGVEILKSNFGDQHPNFTTALLISINIEIALGNIDKADLIFSKLLENMTSQTDNYFPFLSETEKTKFYARIKRYFEIFNSFSVKRIDYNPSILQTVYDYQLQTKGILLNSVRKVRNTILNSEDSLTIRKYRSWEYHRNRLAKLHQSVRPNKDLLDSLENEANILEKELSAKSEDFAGVSNKKNYTWEDVRDRLQTGEAAIELIRFREYDFDSLAHFTDTIYYAALIVKPETRNQPELVLIKNGNDLENKYFENYRGAILDKQYEYESYEQYWIPLKQKLKGIKRVYLSPDGIYHQINLNTLSNGNTGKSLINETDIRIVTSTKDLLDPAIDKDLDKTAILFGNPGFEINLISRANIVKDQKLNHLKQYYSLDLERSEILEPLPGSQKEVELISSMLSDNGWKTEIFTKENALEESIKNIESPRVLHIATHGFFKENTNNKNKGMLEGNPLLNSGLMFSGAGYSIKNASSDSLLNSEIEDGILTAYEAMNLHLDNTDLVVLSACETGLGKVENGEGVYGLQRAFKVAGAKSIVMSLWKVNDKITQELMIDFYRNWSKLRNKYKAFKKAQLRIKQKYKHPYFWGAFIMTGTN</sequence>
<dbReference type="Pfam" id="PF12770">
    <property type="entry name" value="CHAT"/>
    <property type="match status" value="1"/>
</dbReference>
<dbReference type="Proteomes" id="UP001172082">
    <property type="component" value="Unassembled WGS sequence"/>
</dbReference>